<dbReference type="OrthoDB" id="10265988at2759"/>
<dbReference type="AlphaFoldDB" id="A0A183DEK2"/>
<proteinExistence type="predicted"/>
<keyword evidence="2" id="KW-1185">Reference proteome</keyword>
<evidence type="ECO:0000313" key="2">
    <source>
        <dbReference type="Proteomes" id="UP000271098"/>
    </source>
</evidence>
<protein>
    <submittedName>
        <fullName evidence="3">WD_REPEATS_REGION domain-containing protein</fullName>
    </submittedName>
</protein>
<evidence type="ECO:0000313" key="3">
    <source>
        <dbReference type="WBParaSite" id="GPUH_0000715201-mRNA-1"/>
    </source>
</evidence>
<sequence>MTILKLPGESLVANCGEGGFIEIWTSSIDGPLKHKQLIGTPAQSLWSITFLENGDLAVGAK</sequence>
<dbReference type="EMBL" id="UYRT01017980">
    <property type="protein sequence ID" value="VDK57369.1"/>
    <property type="molecule type" value="Genomic_DNA"/>
</dbReference>
<evidence type="ECO:0000313" key="1">
    <source>
        <dbReference type="EMBL" id="VDK57369.1"/>
    </source>
</evidence>
<dbReference type="WBParaSite" id="GPUH_0000715201-mRNA-1">
    <property type="protein sequence ID" value="GPUH_0000715201-mRNA-1"/>
    <property type="gene ID" value="GPUH_0000715201"/>
</dbReference>
<accession>A0A183DEK2</accession>
<organism evidence="3">
    <name type="scientific">Gongylonema pulchrum</name>
    <dbReference type="NCBI Taxonomy" id="637853"/>
    <lineage>
        <taxon>Eukaryota</taxon>
        <taxon>Metazoa</taxon>
        <taxon>Ecdysozoa</taxon>
        <taxon>Nematoda</taxon>
        <taxon>Chromadorea</taxon>
        <taxon>Rhabditida</taxon>
        <taxon>Spirurina</taxon>
        <taxon>Spiruromorpha</taxon>
        <taxon>Spiruroidea</taxon>
        <taxon>Gongylonematidae</taxon>
        <taxon>Gongylonema</taxon>
    </lineage>
</organism>
<name>A0A183DEK2_9BILA</name>
<reference evidence="1 2" key="2">
    <citation type="submission" date="2018-11" db="EMBL/GenBank/DDBJ databases">
        <authorList>
            <consortium name="Pathogen Informatics"/>
        </authorList>
    </citation>
    <scope>NUCLEOTIDE SEQUENCE [LARGE SCALE GENOMIC DNA]</scope>
</reference>
<dbReference type="Proteomes" id="UP000271098">
    <property type="component" value="Unassembled WGS sequence"/>
</dbReference>
<reference evidence="3" key="1">
    <citation type="submission" date="2016-06" db="UniProtKB">
        <authorList>
            <consortium name="WormBaseParasite"/>
        </authorList>
    </citation>
    <scope>IDENTIFICATION</scope>
</reference>
<gene>
    <name evidence="1" type="ORF">GPUH_LOCUS7143</name>
</gene>